<reference evidence="3 4" key="1">
    <citation type="submission" date="2016-10" db="EMBL/GenBank/DDBJ databases">
        <authorList>
            <person name="Varghese N."/>
            <person name="Submissions S."/>
        </authorList>
    </citation>
    <scope>NUCLEOTIDE SEQUENCE [LARGE SCALE GENOMIC DNA]</scope>
    <source>
        <strain evidence="3 4">DSM 16392</strain>
    </source>
</reference>
<keyword evidence="2" id="KW-0665">Pyrimidine biosynthesis</keyword>
<keyword evidence="4" id="KW-1185">Reference proteome</keyword>
<evidence type="ECO:0000313" key="4">
    <source>
        <dbReference type="Proteomes" id="UP000199598"/>
    </source>
</evidence>
<dbReference type="RefSeq" id="WP_063311630.1">
    <property type="nucleotide sequence ID" value="NZ_FOSK01000008.1"/>
</dbReference>
<organism evidence="3 4">
    <name type="scientific">Pseudovibrio ascidiaceicola</name>
    <dbReference type="NCBI Taxonomy" id="285279"/>
    <lineage>
        <taxon>Bacteria</taxon>
        <taxon>Pseudomonadati</taxon>
        <taxon>Pseudomonadota</taxon>
        <taxon>Alphaproteobacteria</taxon>
        <taxon>Hyphomicrobiales</taxon>
        <taxon>Stappiaceae</taxon>
        <taxon>Pseudovibrio</taxon>
    </lineage>
</organism>
<dbReference type="EMBL" id="FOSK01000008">
    <property type="protein sequence ID" value="SFK70031.1"/>
    <property type="molecule type" value="Genomic_DNA"/>
</dbReference>
<proteinExistence type="predicted"/>
<keyword evidence="3" id="KW-0808">Transferase</keyword>
<keyword evidence="3" id="KW-0328">Glycosyltransferase</keyword>
<sequence>MGPNAVLDVFRETKALKEGHFILPSGWHGSAYLQRQKLLEYPDKVETLASELVKKIAANQLLNFSHFVAPSLGGLIVGLQTARIMQKSALWLRREGGYLTTGPATIPPKSNVFIVQDVVGTGHLCLSTIDALQSLSINTVGIGCFIDRSLDDTDLGVPLISLAPLKLPVYAAENVPKELAEIPAIETTPVEPFNWRD</sequence>
<dbReference type="PANTHER" id="PTHR19278:SF9">
    <property type="entry name" value="URIDINE 5'-MONOPHOSPHATE SYNTHASE"/>
    <property type="match status" value="1"/>
</dbReference>
<comment type="caution">
    <text evidence="3">The sequence shown here is derived from an EMBL/GenBank/DDBJ whole genome shotgun (WGS) entry which is preliminary data.</text>
</comment>
<comment type="pathway">
    <text evidence="1">Pyrimidine metabolism; UMP biosynthesis via de novo pathway.</text>
</comment>
<protein>
    <submittedName>
        <fullName evidence="3">Orotate phosphoribosyltransferase</fullName>
    </submittedName>
</protein>
<dbReference type="GO" id="GO:0016757">
    <property type="term" value="F:glycosyltransferase activity"/>
    <property type="evidence" value="ECO:0007669"/>
    <property type="project" value="UniProtKB-KW"/>
</dbReference>
<name>A0A1I4BQ91_9HYPH</name>
<dbReference type="PANTHER" id="PTHR19278">
    <property type="entry name" value="OROTATE PHOSPHORIBOSYLTRANSFERASE"/>
    <property type="match status" value="1"/>
</dbReference>
<dbReference type="SUPFAM" id="SSF53271">
    <property type="entry name" value="PRTase-like"/>
    <property type="match status" value="1"/>
</dbReference>
<dbReference type="Gene3D" id="3.40.50.2020">
    <property type="match status" value="1"/>
</dbReference>
<dbReference type="InterPro" id="IPR000836">
    <property type="entry name" value="PRTase_dom"/>
</dbReference>
<evidence type="ECO:0000256" key="2">
    <source>
        <dbReference type="ARBA" id="ARBA00022975"/>
    </source>
</evidence>
<dbReference type="CDD" id="cd06223">
    <property type="entry name" value="PRTases_typeI"/>
    <property type="match status" value="1"/>
</dbReference>
<accession>A0A1I4BQ91</accession>
<dbReference type="InterPro" id="IPR029057">
    <property type="entry name" value="PRTase-like"/>
</dbReference>
<evidence type="ECO:0000313" key="3">
    <source>
        <dbReference type="EMBL" id="SFK70031.1"/>
    </source>
</evidence>
<gene>
    <name evidence="3" type="ORF">SAMN04488518_10846</name>
</gene>
<evidence type="ECO:0000256" key="1">
    <source>
        <dbReference type="ARBA" id="ARBA00004725"/>
    </source>
</evidence>
<dbReference type="Proteomes" id="UP000199598">
    <property type="component" value="Unassembled WGS sequence"/>
</dbReference>